<keyword evidence="4" id="KW-1003">Cell membrane</keyword>
<comment type="caution">
    <text evidence="13">The sequence shown here is derived from an EMBL/GenBank/DDBJ whole genome shotgun (WGS) entry which is preliminary data.</text>
</comment>
<evidence type="ECO:0000256" key="4">
    <source>
        <dbReference type="ARBA" id="ARBA00022475"/>
    </source>
</evidence>
<evidence type="ECO:0000256" key="10">
    <source>
        <dbReference type="SAM" id="MobiDB-lite"/>
    </source>
</evidence>
<gene>
    <name evidence="13" type="ORF">C7959_104125</name>
</gene>
<dbReference type="PANTHER" id="PTHR33446:SF2">
    <property type="entry name" value="PROTEIN TONB"/>
    <property type="match status" value="1"/>
</dbReference>
<evidence type="ECO:0000256" key="5">
    <source>
        <dbReference type="ARBA" id="ARBA00022519"/>
    </source>
</evidence>
<dbReference type="PROSITE" id="PS52015">
    <property type="entry name" value="TONB_CTD"/>
    <property type="match status" value="1"/>
</dbReference>
<dbReference type="InterPro" id="IPR051045">
    <property type="entry name" value="TonB-dependent_transducer"/>
</dbReference>
<dbReference type="Pfam" id="PF03544">
    <property type="entry name" value="TonB_C"/>
    <property type="match status" value="1"/>
</dbReference>
<evidence type="ECO:0000256" key="6">
    <source>
        <dbReference type="ARBA" id="ARBA00022692"/>
    </source>
</evidence>
<dbReference type="EMBL" id="SOEG01000004">
    <property type="protein sequence ID" value="TDX52997.1"/>
    <property type="molecule type" value="Genomic_DNA"/>
</dbReference>
<keyword evidence="3" id="KW-0813">Transport</keyword>
<feature type="domain" description="TonB C-terminal" evidence="12">
    <location>
        <begin position="236"/>
        <end position="326"/>
    </location>
</feature>
<dbReference type="InterPro" id="IPR006260">
    <property type="entry name" value="TonB/TolA_C"/>
</dbReference>
<evidence type="ECO:0000256" key="11">
    <source>
        <dbReference type="SAM" id="Phobius"/>
    </source>
</evidence>
<keyword evidence="7" id="KW-0653">Protein transport</keyword>
<keyword evidence="14" id="KW-1185">Reference proteome</keyword>
<dbReference type="Gene3D" id="3.30.1150.10">
    <property type="match status" value="1"/>
</dbReference>
<name>A0A4R8H0T4_9FIRM</name>
<organism evidence="13 14">
    <name type="scientific">Orenia marismortui</name>
    <dbReference type="NCBI Taxonomy" id="46469"/>
    <lineage>
        <taxon>Bacteria</taxon>
        <taxon>Bacillati</taxon>
        <taxon>Bacillota</taxon>
        <taxon>Clostridia</taxon>
        <taxon>Halanaerobiales</taxon>
        <taxon>Halobacteroidaceae</taxon>
        <taxon>Orenia</taxon>
    </lineage>
</organism>
<dbReference type="InterPro" id="IPR037682">
    <property type="entry name" value="TonB_C"/>
</dbReference>
<keyword evidence="5" id="KW-0997">Cell inner membrane</keyword>
<keyword evidence="6 11" id="KW-0812">Transmembrane</keyword>
<dbReference type="GO" id="GO:0015031">
    <property type="term" value="P:protein transport"/>
    <property type="evidence" value="ECO:0007669"/>
    <property type="project" value="UniProtKB-KW"/>
</dbReference>
<keyword evidence="9 11" id="KW-0472">Membrane</keyword>
<dbReference type="PANTHER" id="PTHR33446">
    <property type="entry name" value="PROTEIN TONB-RELATED"/>
    <property type="match status" value="1"/>
</dbReference>
<reference evidence="13 14" key="1">
    <citation type="submission" date="2019-03" db="EMBL/GenBank/DDBJ databases">
        <title>Subsurface microbial communities from deep shales in Ohio and West Virginia, USA.</title>
        <authorList>
            <person name="Wrighton K."/>
        </authorList>
    </citation>
    <scope>NUCLEOTIDE SEQUENCE [LARGE SCALE GENOMIC DNA]</scope>
    <source>
        <strain evidence="13 14">MSL 6dP</strain>
    </source>
</reference>
<accession>A0A4R8H0T4</accession>
<comment type="subcellular location">
    <subcellularLocation>
        <location evidence="1">Cell inner membrane</location>
        <topology evidence="1">Single-pass membrane protein</topology>
        <orientation evidence="1">Periplasmic side</orientation>
    </subcellularLocation>
</comment>
<comment type="similarity">
    <text evidence="2">Belongs to the TonB family.</text>
</comment>
<dbReference type="STRING" id="926561.GCA_000379025_00458"/>
<dbReference type="GO" id="GO:0055085">
    <property type="term" value="P:transmembrane transport"/>
    <property type="evidence" value="ECO:0007669"/>
    <property type="project" value="InterPro"/>
</dbReference>
<evidence type="ECO:0000313" key="14">
    <source>
        <dbReference type="Proteomes" id="UP000295832"/>
    </source>
</evidence>
<sequence length="326" mass="37565">MKLIERIKGKLSPLTLSFIIALGIHLSLFNLIPELSLGKDLATGRKKASPKVSFEATTLKITKSKDTKKESEVKEVKEMADNKEQEKKDQKVVEEKERISQEEKIEEKNDLTEDEVQEVKKEKSEDKKIKKSHLEVEKKEELKEVSKVKEKSERKEEVKQDRNKEITKKKRVVKEFPKEKKVEKEQVSKEEQIKVVAEKVKTKGKKATKNKINAEKNMKTKKRKNPVDLTQSKVAKGIVLPKLTNYQQPIYPASMRRREIEGKVILKVLLDQQGSVKKIKVERSSGYQKLDQAAVEAVGKWKFSPTKKEGKEVEALVLIPVNFRLN</sequence>
<feature type="region of interest" description="Disordered" evidence="10">
    <location>
        <begin position="64"/>
        <end position="164"/>
    </location>
</feature>
<evidence type="ECO:0000256" key="3">
    <source>
        <dbReference type="ARBA" id="ARBA00022448"/>
    </source>
</evidence>
<proteinExistence type="inferred from homology"/>
<evidence type="ECO:0000256" key="1">
    <source>
        <dbReference type="ARBA" id="ARBA00004383"/>
    </source>
</evidence>
<dbReference type="RefSeq" id="WP_134115260.1">
    <property type="nucleotide sequence ID" value="NZ_SOEG01000004.1"/>
</dbReference>
<dbReference type="SUPFAM" id="SSF74653">
    <property type="entry name" value="TolA/TonB C-terminal domain"/>
    <property type="match status" value="1"/>
</dbReference>
<dbReference type="AlphaFoldDB" id="A0A4R8H0T4"/>
<dbReference type="NCBIfam" id="TIGR01352">
    <property type="entry name" value="tonB_Cterm"/>
    <property type="match status" value="1"/>
</dbReference>
<evidence type="ECO:0000313" key="13">
    <source>
        <dbReference type="EMBL" id="TDX52997.1"/>
    </source>
</evidence>
<evidence type="ECO:0000256" key="8">
    <source>
        <dbReference type="ARBA" id="ARBA00022989"/>
    </source>
</evidence>
<evidence type="ECO:0000256" key="7">
    <source>
        <dbReference type="ARBA" id="ARBA00022927"/>
    </source>
</evidence>
<evidence type="ECO:0000256" key="9">
    <source>
        <dbReference type="ARBA" id="ARBA00023136"/>
    </source>
</evidence>
<dbReference type="GO" id="GO:0005886">
    <property type="term" value="C:plasma membrane"/>
    <property type="evidence" value="ECO:0007669"/>
    <property type="project" value="UniProtKB-SubCell"/>
</dbReference>
<dbReference type="Proteomes" id="UP000295832">
    <property type="component" value="Unassembled WGS sequence"/>
</dbReference>
<feature type="transmembrane region" description="Helical" evidence="11">
    <location>
        <begin position="12"/>
        <end position="32"/>
    </location>
</feature>
<evidence type="ECO:0000256" key="2">
    <source>
        <dbReference type="ARBA" id="ARBA00006555"/>
    </source>
</evidence>
<evidence type="ECO:0000259" key="12">
    <source>
        <dbReference type="PROSITE" id="PS52015"/>
    </source>
</evidence>
<protein>
    <submittedName>
        <fullName evidence="13">TonB family protein</fullName>
    </submittedName>
</protein>
<keyword evidence="8 11" id="KW-1133">Transmembrane helix</keyword>